<dbReference type="PROSITE" id="PS50113">
    <property type="entry name" value="PAC"/>
    <property type="match status" value="1"/>
</dbReference>
<dbReference type="Gene3D" id="3.30.565.10">
    <property type="entry name" value="Histidine kinase-like ATPase, C-terminal domain"/>
    <property type="match status" value="1"/>
</dbReference>
<keyword evidence="4" id="KW-1003">Cell membrane</keyword>
<dbReference type="PROSITE" id="PS50109">
    <property type="entry name" value="HIS_KIN"/>
    <property type="match status" value="1"/>
</dbReference>
<dbReference type="GO" id="GO:0004721">
    <property type="term" value="F:phosphoprotein phosphatase activity"/>
    <property type="evidence" value="ECO:0007669"/>
    <property type="project" value="TreeGrafter"/>
</dbReference>
<keyword evidence="11 14" id="KW-1133">Transmembrane helix</keyword>
<dbReference type="InterPro" id="IPR003660">
    <property type="entry name" value="HAMP_dom"/>
</dbReference>
<dbReference type="InterPro" id="IPR036097">
    <property type="entry name" value="HisK_dim/P_sf"/>
</dbReference>
<dbReference type="SUPFAM" id="SSF158472">
    <property type="entry name" value="HAMP domain-like"/>
    <property type="match status" value="1"/>
</dbReference>
<dbReference type="InterPro" id="IPR013767">
    <property type="entry name" value="PAS_fold"/>
</dbReference>
<keyword evidence="8" id="KW-0547">Nucleotide-binding</keyword>
<dbReference type="InterPro" id="IPR000014">
    <property type="entry name" value="PAS"/>
</dbReference>
<dbReference type="Proteomes" id="UP000621492">
    <property type="component" value="Unassembled WGS sequence"/>
</dbReference>
<dbReference type="CDD" id="cd00082">
    <property type="entry name" value="HisKA"/>
    <property type="match status" value="1"/>
</dbReference>
<evidence type="ECO:0000256" key="3">
    <source>
        <dbReference type="ARBA" id="ARBA00012438"/>
    </source>
</evidence>
<feature type="domain" description="HAMP" evidence="18">
    <location>
        <begin position="205"/>
        <end position="257"/>
    </location>
</feature>
<dbReference type="InterPro" id="IPR050351">
    <property type="entry name" value="BphY/WalK/GraS-like"/>
</dbReference>
<dbReference type="PROSITE" id="PS50112">
    <property type="entry name" value="PAS"/>
    <property type="match status" value="1"/>
</dbReference>
<dbReference type="Pfam" id="PF00512">
    <property type="entry name" value="HisKA"/>
    <property type="match status" value="1"/>
</dbReference>
<dbReference type="PANTHER" id="PTHR45453">
    <property type="entry name" value="PHOSPHATE REGULON SENSOR PROTEIN PHOR"/>
    <property type="match status" value="1"/>
</dbReference>
<dbReference type="NCBIfam" id="TIGR00229">
    <property type="entry name" value="sensory_box"/>
    <property type="match status" value="1"/>
</dbReference>
<reference evidence="19" key="2">
    <citation type="submission" date="2020-09" db="EMBL/GenBank/DDBJ databases">
        <authorList>
            <person name="Sun Q."/>
            <person name="Zhou Y."/>
        </authorList>
    </citation>
    <scope>NUCLEOTIDE SEQUENCE</scope>
    <source>
        <strain evidence="19">CGMCC 1.15454</strain>
    </source>
</reference>
<keyword evidence="6" id="KW-0808">Transferase</keyword>
<dbReference type="InterPro" id="IPR057640">
    <property type="entry name" value="Cache_WalK"/>
</dbReference>
<keyword evidence="7 14" id="KW-0812">Transmembrane</keyword>
<dbReference type="SMART" id="SM00304">
    <property type="entry name" value="HAMP"/>
    <property type="match status" value="1"/>
</dbReference>
<proteinExistence type="predicted"/>
<keyword evidence="9 19" id="KW-0418">Kinase</keyword>
<dbReference type="Pfam" id="PF00672">
    <property type="entry name" value="HAMP"/>
    <property type="match status" value="1"/>
</dbReference>
<keyword evidence="12" id="KW-0902">Two-component regulatory system</keyword>
<feature type="domain" description="PAS" evidence="16">
    <location>
        <begin position="262"/>
        <end position="310"/>
    </location>
</feature>
<evidence type="ECO:0000259" key="16">
    <source>
        <dbReference type="PROSITE" id="PS50112"/>
    </source>
</evidence>
<evidence type="ECO:0000256" key="14">
    <source>
        <dbReference type="SAM" id="Phobius"/>
    </source>
</evidence>
<dbReference type="InterPro" id="IPR003661">
    <property type="entry name" value="HisK_dim/P_dom"/>
</dbReference>
<evidence type="ECO:0000256" key="10">
    <source>
        <dbReference type="ARBA" id="ARBA00022840"/>
    </source>
</evidence>
<dbReference type="GO" id="GO:0005524">
    <property type="term" value="F:ATP binding"/>
    <property type="evidence" value="ECO:0007669"/>
    <property type="project" value="UniProtKB-KW"/>
</dbReference>
<evidence type="ECO:0000256" key="11">
    <source>
        <dbReference type="ARBA" id="ARBA00022989"/>
    </source>
</evidence>
<evidence type="ECO:0000256" key="4">
    <source>
        <dbReference type="ARBA" id="ARBA00022475"/>
    </source>
</evidence>
<dbReference type="CDD" id="cd06225">
    <property type="entry name" value="HAMP"/>
    <property type="match status" value="1"/>
</dbReference>
<dbReference type="Gene3D" id="3.30.450.20">
    <property type="entry name" value="PAS domain"/>
    <property type="match status" value="2"/>
</dbReference>
<dbReference type="InterPro" id="IPR004358">
    <property type="entry name" value="Sig_transdc_His_kin-like_C"/>
</dbReference>
<evidence type="ECO:0000256" key="2">
    <source>
        <dbReference type="ARBA" id="ARBA00004651"/>
    </source>
</evidence>
<dbReference type="InterPro" id="IPR000700">
    <property type="entry name" value="PAS-assoc_C"/>
</dbReference>
<dbReference type="Pfam" id="PF00989">
    <property type="entry name" value="PAS"/>
    <property type="match status" value="1"/>
</dbReference>
<evidence type="ECO:0000259" key="18">
    <source>
        <dbReference type="PROSITE" id="PS50885"/>
    </source>
</evidence>
<keyword evidence="5" id="KW-0597">Phosphoprotein</keyword>
<dbReference type="PRINTS" id="PR00344">
    <property type="entry name" value="BCTRLSENSOR"/>
</dbReference>
<evidence type="ECO:0000259" key="15">
    <source>
        <dbReference type="PROSITE" id="PS50109"/>
    </source>
</evidence>
<accession>A0A9W5X5D3</accession>
<gene>
    <name evidence="19" type="ORF">GCM10011409_20550</name>
</gene>
<name>A0A9W5X5D3_9BACI</name>
<dbReference type="CDD" id="cd00130">
    <property type="entry name" value="PAS"/>
    <property type="match status" value="1"/>
</dbReference>
<dbReference type="Pfam" id="PF02518">
    <property type="entry name" value="HATPase_c"/>
    <property type="match status" value="1"/>
</dbReference>
<evidence type="ECO:0000256" key="12">
    <source>
        <dbReference type="ARBA" id="ARBA00023012"/>
    </source>
</evidence>
<dbReference type="PANTHER" id="PTHR45453:SF1">
    <property type="entry name" value="PHOSPHATE REGULON SENSOR PROTEIN PHOR"/>
    <property type="match status" value="1"/>
</dbReference>
<feature type="domain" description="Histidine kinase" evidence="15">
    <location>
        <begin position="384"/>
        <end position="601"/>
    </location>
</feature>
<dbReference type="InterPro" id="IPR035965">
    <property type="entry name" value="PAS-like_dom_sf"/>
</dbReference>
<keyword evidence="10" id="KW-0067">ATP-binding</keyword>
<dbReference type="EC" id="2.7.13.3" evidence="3"/>
<dbReference type="InterPro" id="IPR036890">
    <property type="entry name" value="HATPase_C_sf"/>
</dbReference>
<dbReference type="GO" id="GO:0006355">
    <property type="term" value="P:regulation of DNA-templated transcription"/>
    <property type="evidence" value="ECO:0007669"/>
    <property type="project" value="InterPro"/>
</dbReference>
<dbReference type="SMART" id="SM00388">
    <property type="entry name" value="HisKA"/>
    <property type="match status" value="1"/>
</dbReference>
<evidence type="ECO:0000256" key="9">
    <source>
        <dbReference type="ARBA" id="ARBA00022777"/>
    </source>
</evidence>
<dbReference type="FunFam" id="3.30.565.10:FF:000006">
    <property type="entry name" value="Sensor histidine kinase WalK"/>
    <property type="match status" value="1"/>
</dbReference>
<evidence type="ECO:0000256" key="7">
    <source>
        <dbReference type="ARBA" id="ARBA00022692"/>
    </source>
</evidence>
<comment type="caution">
    <text evidence="19">The sequence shown here is derived from an EMBL/GenBank/DDBJ whole genome shotgun (WGS) entry which is preliminary data.</text>
</comment>
<dbReference type="SUPFAM" id="SSF55785">
    <property type="entry name" value="PYP-like sensor domain (PAS domain)"/>
    <property type="match status" value="1"/>
</dbReference>
<protein>
    <recommendedName>
        <fullName evidence="3">histidine kinase</fullName>
        <ecNumber evidence="3">2.7.13.3</ecNumber>
    </recommendedName>
</protein>
<dbReference type="Pfam" id="PF23846">
    <property type="entry name" value="Cache_WalK"/>
    <property type="match status" value="1"/>
</dbReference>
<evidence type="ECO:0000259" key="17">
    <source>
        <dbReference type="PROSITE" id="PS50113"/>
    </source>
</evidence>
<dbReference type="CDD" id="cd16922">
    <property type="entry name" value="HATPase_EvgS-ArcB-TorS-like"/>
    <property type="match status" value="1"/>
</dbReference>
<dbReference type="InterPro" id="IPR003594">
    <property type="entry name" value="HATPase_dom"/>
</dbReference>
<dbReference type="InterPro" id="IPR049814">
    <property type="entry name" value="Resp_reg_WalK"/>
</dbReference>
<feature type="transmembrane region" description="Helical" evidence="14">
    <location>
        <begin position="12"/>
        <end position="34"/>
    </location>
</feature>
<dbReference type="RefSeq" id="WP_188725101.1">
    <property type="nucleotide sequence ID" value="NZ_BMJD01000014.1"/>
</dbReference>
<evidence type="ECO:0000256" key="6">
    <source>
        <dbReference type="ARBA" id="ARBA00022679"/>
    </source>
</evidence>
<dbReference type="NCBIfam" id="NF033092">
    <property type="entry name" value="HK_WalK"/>
    <property type="match status" value="1"/>
</dbReference>
<dbReference type="EMBL" id="BMJD01000014">
    <property type="protein sequence ID" value="GGB42864.1"/>
    <property type="molecule type" value="Genomic_DNA"/>
</dbReference>
<keyword evidence="13 14" id="KW-0472">Membrane</keyword>
<dbReference type="InterPro" id="IPR005467">
    <property type="entry name" value="His_kinase_dom"/>
</dbReference>
<evidence type="ECO:0000256" key="1">
    <source>
        <dbReference type="ARBA" id="ARBA00000085"/>
    </source>
</evidence>
<evidence type="ECO:0000256" key="5">
    <source>
        <dbReference type="ARBA" id="ARBA00022553"/>
    </source>
</evidence>
<evidence type="ECO:0000256" key="13">
    <source>
        <dbReference type="ARBA" id="ARBA00023136"/>
    </source>
</evidence>
<dbReference type="SMART" id="SM00091">
    <property type="entry name" value="PAS"/>
    <property type="match status" value="1"/>
</dbReference>
<feature type="transmembrane region" description="Helical" evidence="14">
    <location>
        <begin position="184"/>
        <end position="207"/>
    </location>
</feature>
<evidence type="ECO:0000313" key="20">
    <source>
        <dbReference type="Proteomes" id="UP000621492"/>
    </source>
</evidence>
<evidence type="ECO:0000313" key="19">
    <source>
        <dbReference type="EMBL" id="GGB42864.1"/>
    </source>
</evidence>
<dbReference type="Gene3D" id="1.10.8.500">
    <property type="entry name" value="HAMP domain in histidine kinase"/>
    <property type="match status" value="1"/>
</dbReference>
<comment type="catalytic activity">
    <reaction evidence="1">
        <text>ATP + protein L-histidine = ADP + protein N-phospho-L-histidine.</text>
        <dbReference type="EC" id="2.7.13.3"/>
    </reaction>
</comment>
<feature type="domain" description="PAC" evidence="17">
    <location>
        <begin position="326"/>
        <end position="380"/>
    </location>
</feature>
<comment type="subcellular location">
    <subcellularLocation>
        <location evidence="2">Cell membrane</location>
        <topology evidence="2">Multi-pass membrane protein</topology>
    </subcellularLocation>
</comment>
<dbReference type="AlphaFoldDB" id="A0A9W5X5D3"/>
<dbReference type="GO" id="GO:0016036">
    <property type="term" value="P:cellular response to phosphate starvation"/>
    <property type="evidence" value="ECO:0007669"/>
    <property type="project" value="TreeGrafter"/>
</dbReference>
<sequence>MNKVGFFRSIQLKFIIIYILLLLIAVQVIGSYFARELENQLTTNFKDSVNKRVEYLSYNLNEAFSGGDKEDGTEPTLQEKVQDIVNNVDPEAITNLQVVNNVGRVMGANNYADKDKIGKKTTDDLITKAISYGALYQNTMLSSTGNRIFVKVEPIKVGEDVVGAIYLEASLEEVYDQLEEINQIFLRASILAIIVSAFLGILVARTITKPITEMRRQAQTMAKGDFTQKVNVYAADEIGNLAETFNDMNDQLRHSYATIEEERRKLSSVLSNMSDGVIATDGTGAITLMNEAAAKLIGENPDDVKGEFLLDVLQLGEKDVDLSELPDSGSIVIDLSEDQDIFLIRANFSTISDNEDDVIGFITVISDVTEQEKVEQERREFVSNVSHELRTPLTTMRSYIEALTDGAWKDKTIAPKFLRVTQNETERMIRMVNDLLQLSKMDNKDYGLHKEKTDFMAYIHHIIDRFEMNAYEGIELRRELPEGQYYVWMDKDKMTQVLDNIISNAIKYSPEGGIIRIGIEKQRHQLVVSIQDEGIGISYDKVDKIFDRFYRADKARTRKLGGTGLGLAIAKELVEAHHGKIWAKSKKGKGTTVFFTLPLMNQKRRGS</sequence>
<dbReference type="GO" id="GO:0005886">
    <property type="term" value="C:plasma membrane"/>
    <property type="evidence" value="ECO:0007669"/>
    <property type="project" value="UniProtKB-SubCell"/>
</dbReference>
<dbReference type="PROSITE" id="PS50885">
    <property type="entry name" value="HAMP"/>
    <property type="match status" value="1"/>
</dbReference>
<reference evidence="19" key="1">
    <citation type="journal article" date="2014" name="Int. J. Syst. Evol. Microbiol.">
        <title>Complete genome sequence of Corynebacterium casei LMG S-19264T (=DSM 44701T), isolated from a smear-ripened cheese.</title>
        <authorList>
            <consortium name="US DOE Joint Genome Institute (JGI-PGF)"/>
            <person name="Walter F."/>
            <person name="Albersmeier A."/>
            <person name="Kalinowski J."/>
            <person name="Ruckert C."/>
        </authorList>
    </citation>
    <scope>NUCLEOTIDE SEQUENCE</scope>
    <source>
        <strain evidence="19">CGMCC 1.15454</strain>
    </source>
</reference>
<dbReference type="SUPFAM" id="SSF47384">
    <property type="entry name" value="Homodimeric domain of signal transducing histidine kinase"/>
    <property type="match status" value="1"/>
</dbReference>
<dbReference type="Gene3D" id="1.10.287.130">
    <property type="match status" value="1"/>
</dbReference>
<evidence type="ECO:0000256" key="8">
    <source>
        <dbReference type="ARBA" id="ARBA00022741"/>
    </source>
</evidence>
<keyword evidence="20" id="KW-1185">Reference proteome</keyword>
<organism evidence="19 20">
    <name type="scientific">Lentibacillus populi</name>
    <dbReference type="NCBI Taxonomy" id="1827502"/>
    <lineage>
        <taxon>Bacteria</taxon>
        <taxon>Bacillati</taxon>
        <taxon>Bacillota</taxon>
        <taxon>Bacilli</taxon>
        <taxon>Bacillales</taxon>
        <taxon>Bacillaceae</taxon>
        <taxon>Lentibacillus</taxon>
    </lineage>
</organism>
<dbReference type="SMART" id="SM00387">
    <property type="entry name" value="HATPase_c"/>
    <property type="match status" value="1"/>
</dbReference>
<dbReference type="GO" id="GO:0000155">
    <property type="term" value="F:phosphorelay sensor kinase activity"/>
    <property type="evidence" value="ECO:0007669"/>
    <property type="project" value="InterPro"/>
</dbReference>
<dbReference type="SUPFAM" id="SSF55874">
    <property type="entry name" value="ATPase domain of HSP90 chaperone/DNA topoisomerase II/histidine kinase"/>
    <property type="match status" value="1"/>
</dbReference>
<dbReference type="FunFam" id="1.10.287.130:FF:000001">
    <property type="entry name" value="Two-component sensor histidine kinase"/>
    <property type="match status" value="1"/>
</dbReference>